<evidence type="ECO:0000313" key="1">
    <source>
        <dbReference type="EMBL" id="GAA2367521.1"/>
    </source>
</evidence>
<evidence type="ECO:0000313" key="2">
    <source>
        <dbReference type="Proteomes" id="UP001501170"/>
    </source>
</evidence>
<keyword evidence="2" id="KW-1185">Reference proteome</keyword>
<evidence type="ECO:0008006" key="3">
    <source>
        <dbReference type="Google" id="ProtNLM"/>
    </source>
</evidence>
<accession>A0ABN3H247</accession>
<dbReference type="Proteomes" id="UP001501170">
    <property type="component" value="Unassembled WGS sequence"/>
</dbReference>
<organism evidence="1 2">
    <name type="scientific">Gordonia cholesterolivorans</name>
    <dbReference type="NCBI Taxonomy" id="559625"/>
    <lineage>
        <taxon>Bacteria</taxon>
        <taxon>Bacillati</taxon>
        <taxon>Actinomycetota</taxon>
        <taxon>Actinomycetes</taxon>
        <taxon>Mycobacteriales</taxon>
        <taxon>Gordoniaceae</taxon>
        <taxon>Gordonia</taxon>
    </lineage>
</organism>
<sequence length="117" mass="12695">MTDSERTLDLRVHLLDRQIIDCDGVPVGVVDDVEFDMSPGGQTPRVVALLTGRALLDRLVAQTPDTTALESIPAEAIADVGVTVELTGSGEDLLSNWPERWFRDQIVSRIPGSGGRR</sequence>
<name>A0ABN3H247_9ACTN</name>
<reference evidence="1 2" key="1">
    <citation type="journal article" date="2019" name="Int. J. Syst. Evol. Microbiol.">
        <title>The Global Catalogue of Microorganisms (GCM) 10K type strain sequencing project: providing services to taxonomists for standard genome sequencing and annotation.</title>
        <authorList>
            <consortium name="The Broad Institute Genomics Platform"/>
            <consortium name="The Broad Institute Genome Sequencing Center for Infectious Disease"/>
            <person name="Wu L."/>
            <person name="Ma J."/>
        </authorList>
    </citation>
    <scope>NUCLEOTIDE SEQUENCE [LARGE SCALE GENOMIC DNA]</scope>
    <source>
        <strain evidence="1 2">JCM 16227</strain>
    </source>
</reference>
<proteinExistence type="predicted"/>
<comment type="caution">
    <text evidence="1">The sequence shown here is derived from an EMBL/GenBank/DDBJ whole genome shotgun (WGS) entry which is preliminary data.</text>
</comment>
<dbReference type="RefSeq" id="WP_006896797.1">
    <property type="nucleotide sequence ID" value="NZ_BAAARB010000002.1"/>
</dbReference>
<gene>
    <name evidence="1" type="ORF">GCM10009855_03450</name>
</gene>
<protein>
    <recommendedName>
        <fullName evidence="3">PRC-barrel domain-containing protein</fullName>
    </recommendedName>
</protein>
<dbReference type="EMBL" id="BAAARB010000002">
    <property type="protein sequence ID" value="GAA2367521.1"/>
    <property type="molecule type" value="Genomic_DNA"/>
</dbReference>